<comment type="similarity">
    <text evidence="9">Belongs to the TatA/E family.</text>
</comment>
<dbReference type="PANTHER" id="PTHR42982:SF1">
    <property type="entry name" value="SEC-INDEPENDENT PROTEIN TRANSLOCASE PROTEIN TATA"/>
    <property type="match status" value="1"/>
</dbReference>
<keyword evidence="8 9" id="KW-0472">Membrane</keyword>
<keyword evidence="7 9" id="KW-0811">Translocation</keyword>
<name>A0A974BLF7_SEDHY</name>
<evidence type="ECO:0000256" key="6">
    <source>
        <dbReference type="ARBA" id="ARBA00022989"/>
    </source>
</evidence>
<gene>
    <name evidence="9 11" type="primary">tatA</name>
    <name evidence="11" type="ORF">HZF24_13370</name>
</gene>
<comment type="caution">
    <text evidence="11">The sequence shown here is derived from an EMBL/GenBank/DDBJ whole genome shotgun (WGS) entry which is preliminary data.</text>
</comment>
<evidence type="ECO:0000256" key="5">
    <source>
        <dbReference type="ARBA" id="ARBA00022927"/>
    </source>
</evidence>
<reference evidence="11" key="1">
    <citation type="submission" date="2020-07" db="EMBL/GenBank/DDBJ databases">
        <title>Genomic analysis of a strain of Sedimentibacter Hydroxybenzoicus DSM7310.</title>
        <authorList>
            <person name="Ma S."/>
        </authorList>
    </citation>
    <scope>NUCLEOTIDE SEQUENCE</scope>
    <source>
        <strain evidence="11">DSM 7310</strain>
    </source>
</reference>
<evidence type="ECO:0000256" key="9">
    <source>
        <dbReference type="HAMAP-Rule" id="MF_00236"/>
    </source>
</evidence>
<keyword evidence="4 9" id="KW-0812">Transmembrane</keyword>
<organism evidence="11 12">
    <name type="scientific">Sedimentibacter hydroxybenzoicus DSM 7310</name>
    <dbReference type="NCBI Taxonomy" id="1123245"/>
    <lineage>
        <taxon>Bacteria</taxon>
        <taxon>Bacillati</taxon>
        <taxon>Bacillota</taxon>
        <taxon>Tissierellia</taxon>
        <taxon>Sedimentibacter</taxon>
    </lineage>
</organism>
<dbReference type="EMBL" id="JACBNQ010000017">
    <property type="protein sequence ID" value="NYB75133.1"/>
    <property type="molecule type" value="Genomic_DNA"/>
</dbReference>
<dbReference type="GO" id="GO:0033281">
    <property type="term" value="C:TAT protein transport complex"/>
    <property type="evidence" value="ECO:0007669"/>
    <property type="project" value="UniProtKB-UniRule"/>
</dbReference>
<keyword evidence="2 9" id="KW-0813">Transport</keyword>
<dbReference type="Proteomes" id="UP000611629">
    <property type="component" value="Unassembled WGS sequence"/>
</dbReference>
<comment type="subcellular location">
    <subcellularLocation>
        <location evidence="1 9">Cell membrane</location>
        <topology evidence="1 9">Single-pass membrane protein</topology>
    </subcellularLocation>
</comment>
<evidence type="ECO:0000256" key="2">
    <source>
        <dbReference type="ARBA" id="ARBA00022448"/>
    </source>
</evidence>
<keyword evidence="6 9" id="KW-1133">Transmembrane helix</keyword>
<dbReference type="Pfam" id="PF02416">
    <property type="entry name" value="TatA_B_E"/>
    <property type="match status" value="1"/>
</dbReference>
<feature type="compositionally biased region" description="Basic and acidic residues" evidence="10">
    <location>
        <begin position="53"/>
        <end position="74"/>
    </location>
</feature>
<dbReference type="GO" id="GO:0008320">
    <property type="term" value="F:protein transmembrane transporter activity"/>
    <property type="evidence" value="ECO:0007669"/>
    <property type="project" value="UniProtKB-UniRule"/>
</dbReference>
<keyword evidence="5 9" id="KW-0653">Protein transport</keyword>
<evidence type="ECO:0000313" key="11">
    <source>
        <dbReference type="EMBL" id="NYB75133.1"/>
    </source>
</evidence>
<evidence type="ECO:0000256" key="1">
    <source>
        <dbReference type="ARBA" id="ARBA00004162"/>
    </source>
</evidence>
<protein>
    <recommendedName>
        <fullName evidence="9">Sec-independent protein translocase protein TatA</fullName>
    </recommendedName>
</protein>
<evidence type="ECO:0000256" key="10">
    <source>
        <dbReference type="SAM" id="MobiDB-lite"/>
    </source>
</evidence>
<accession>A0A974BLF7</accession>
<dbReference type="InterPro" id="IPR003369">
    <property type="entry name" value="TatA/B/E"/>
</dbReference>
<evidence type="ECO:0000256" key="7">
    <source>
        <dbReference type="ARBA" id="ARBA00023010"/>
    </source>
</evidence>
<evidence type="ECO:0000256" key="4">
    <source>
        <dbReference type="ARBA" id="ARBA00022692"/>
    </source>
</evidence>
<keyword evidence="12" id="KW-1185">Reference proteome</keyword>
<evidence type="ECO:0000256" key="3">
    <source>
        <dbReference type="ARBA" id="ARBA00022475"/>
    </source>
</evidence>
<keyword evidence="3 9" id="KW-1003">Cell membrane</keyword>
<dbReference type="PANTHER" id="PTHR42982">
    <property type="entry name" value="SEC-INDEPENDENT PROTEIN TRANSLOCASE PROTEIN TATA"/>
    <property type="match status" value="1"/>
</dbReference>
<comment type="subunit">
    <text evidence="9">Forms a complex with TatC.</text>
</comment>
<dbReference type="GO" id="GO:0043953">
    <property type="term" value="P:protein transport by the Tat complex"/>
    <property type="evidence" value="ECO:0007669"/>
    <property type="project" value="UniProtKB-UniRule"/>
</dbReference>
<feature type="region of interest" description="Disordered" evidence="10">
    <location>
        <begin position="53"/>
        <end position="87"/>
    </location>
</feature>
<evidence type="ECO:0000256" key="8">
    <source>
        <dbReference type="ARBA" id="ARBA00023136"/>
    </source>
</evidence>
<dbReference type="PRINTS" id="PR01506">
    <property type="entry name" value="TATBPROTEIN"/>
</dbReference>
<proteinExistence type="inferred from homology"/>
<dbReference type="InterPro" id="IPR006312">
    <property type="entry name" value="TatA/E"/>
</dbReference>
<dbReference type="AlphaFoldDB" id="A0A974BLF7"/>
<comment type="function">
    <text evidence="9">Part of the twin-arginine translocation (Tat) system that transports large folded proteins containing a characteristic twin-arginine motif in their signal peptide across membranes. TatA could form the protein-conducting channel of the Tat system.</text>
</comment>
<dbReference type="HAMAP" id="MF_00236">
    <property type="entry name" value="TatA_E"/>
    <property type="match status" value="1"/>
</dbReference>
<dbReference type="Gene3D" id="1.20.5.3310">
    <property type="match status" value="1"/>
</dbReference>
<dbReference type="RefSeq" id="WP_179238837.1">
    <property type="nucleotide sequence ID" value="NZ_JACBNQ010000017.1"/>
</dbReference>
<dbReference type="NCBIfam" id="NF011430">
    <property type="entry name" value="PRK14861.1"/>
    <property type="match status" value="1"/>
</dbReference>
<sequence>MGRLGPGELILLLAIALVIFGPSKLPELGKSLGRTVNEFKKFSNDLKVDVSLDENKPTKTDKKEDKNSSKEKLDFTGSNQADEHIEL</sequence>
<dbReference type="NCBIfam" id="TIGR01411">
    <property type="entry name" value="tatAE"/>
    <property type="match status" value="1"/>
</dbReference>
<evidence type="ECO:0000313" key="12">
    <source>
        <dbReference type="Proteomes" id="UP000611629"/>
    </source>
</evidence>